<evidence type="ECO:0000313" key="1">
    <source>
        <dbReference type="EMBL" id="KAI5077085.1"/>
    </source>
</evidence>
<protein>
    <submittedName>
        <fullName evidence="1">Uncharacterized protein</fullName>
    </submittedName>
</protein>
<dbReference type="Proteomes" id="UP000886520">
    <property type="component" value="Chromosome 7"/>
</dbReference>
<dbReference type="EMBL" id="JABFUD020000007">
    <property type="protein sequence ID" value="KAI5077085.1"/>
    <property type="molecule type" value="Genomic_DNA"/>
</dbReference>
<evidence type="ECO:0000313" key="2">
    <source>
        <dbReference type="Proteomes" id="UP000886520"/>
    </source>
</evidence>
<keyword evidence="2" id="KW-1185">Reference proteome</keyword>
<accession>A0A9D4UZP3</accession>
<name>A0A9D4UZP3_ADICA</name>
<dbReference type="AlphaFoldDB" id="A0A9D4UZP3"/>
<reference evidence="1" key="1">
    <citation type="submission" date="2021-01" db="EMBL/GenBank/DDBJ databases">
        <title>Adiantum capillus-veneris genome.</title>
        <authorList>
            <person name="Fang Y."/>
            <person name="Liao Q."/>
        </authorList>
    </citation>
    <scope>NUCLEOTIDE SEQUENCE</scope>
    <source>
        <strain evidence="1">H3</strain>
        <tissue evidence="1">Leaf</tissue>
    </source>
</reference>
<gene>
    <name evidence="1" type="ORF">GOP47_0006909</name>
</gene>
<proteinExistence type="predicted"/>
<comment type="caution">
    <text evidence="1">The sequence shown here is derived from an EMBL/GenBank/DDBJ whole genome shotgun (WGS) entry which is preliminary data.</text>
</comment>
<sequence>MCSKAKVFECRISLHDSLAQLRPEDPVLSVLCLKVTSFMGSVMPTLSAAPHHLHRQLNQLCCLGSCHI</sequence>
<organism evidence="1 2">
    <name type="scientific">Adiantum capillus-veneris</name>
    <name type="common">Maidenhair fern</name>
    <dbReference type="NCBI Taxonomy" id="13818"/>
    <lineage>
        <taxon>Eukaryota</taxon>
        <taxon>Viridiplantae</taxon>
        <taxon>Streptophyta</taxon>
        <taxon>Embryophyta</taxon>
        <taxon>Tracheophyta</taxon>
        <taxon>Polypodiopsida</taxon>
        <taxon>Polypodiidae</taxon>
        <taxon>Polypodiales</taxon>
        <taxon>Pteridineae</taxon>
        <taxon>Pteridaceae</taxon>
        <taxon>Vittarioideae</taxon>
        <taxon>Adiantum</taxon>
    </lineage>
</organism>